<keyword evidence="2 4" id="KW-0808">Transferase</keyword>
<dbReference type="SUPFAM" id="SSF51569">
    <property type="entry name" value="Aldolase"/>
    <property type="match status" value="1"/>
</dbReference>
<feature type="domain" description="Pyruvate carboxyltransferase" evidence="5">
    <location>
        <begin position="6"/>
        <end position="272"/>
    </location>
</feature>
<reference evidence="7" key="1">
    <citation type="journal article" date="2020" name="mSystems">
        <title>Genome- and Community-Level Interaction Insights into Carbon Utilization and Element Cycling Functions of Hydrothermarchaeota in Hydrothermal Sediment.</title>
        <authorList>
            <person name="Zhou Z."/>
            <person name="Liu Y."/>
            <person name="Xu W."/>
            <person name="Pan J."/>
            <person name="Luo Z.H."/>
            <person name="Li M."/>
        </authorList>
    </citation>
    <scope>NUCLEOTIDE SEQUENCE [LARGE SCALE GENOMIC DNA]</scope>
    <source>
        <strain evidence="7">SpSt-637</strain>
        <strain evidence="6">SpSt-667</strain>
    </source>
</reference>
<dbReference type="NCBIfam" id="TIGR00977">
    <property type="entry name" value="citramal_synth"/>
    <property type="match status" value="1"/>
</dbReference>
<dbReference type="InterPro" id="IPR000891">
    <property type="entry name" value="PYR_CT"/>
</dbReference>
<sequence length="531" mass="58724">MVQKLVKVLDTTLRDGAQAGRISFSLEDKIKITLALDELGVDYIEAGWPGSNPKDFEFFKAIKNYGLSYAKIAAFGSTRRKKVKVYEDKNIDYILESDVEVAVIFGKSCKSHVHDVLRTSTEENLEMIYDTVAYLRSHGLEVIFDAEHFYQGFKEDPEYTLNVVQTAIEAGANVVVLCDTKGDTLPWEVYDITKNVVSKVKADVGVHMHNDIGCATANTLMGVAGGAKHIQVTINGVGERTGNADLTQVVPTLFYKMGIHVLKGGESIKKLRGISRLVYEILSIDPNPYQPYVGNFAFAHKAGVHVDAILKNPSTYEHIDPELVGNSRKILLSDQSGGANIVANLKDLGLQVDKRDPRVRSALTKIKDLENQGYSFDQAPDSALLVTLKELGYLGEELKPYSWRLHVEPSGLAVAEVGVKSISASSMDVNVLEALSKALSIVVSELYPFLPSIRVSRCYSVMLSQGIFRVTVEVETSFRRLFVQGVSNNMLDAYMRSLVDAYELLLALHRGNLIQRIFIRSTGLEGMVVHK</sequence>
<dbReference type="InterPro" id="IPR002034">
    <property type="entry name" value="AIPM/Hcit_synth_CS"/>
</dbReference>
<dbReference type="Pfam" id="PF00682">
    <property type="entry name" value="HMGL-like"/>
    <property type="match status" value="1"/>
</dbReference>
<comment type="similarity">
    <text evidence="4">Belongs to the alpha-IPM synthase/homocitrate synthase family.</text>
</comment>
<name>A0A7C4JJE7_9CREN</name>
<dbReference type="EMBL" id="DTCK01000012">
    <property type="protein sequence ID" value="HGQ35472.1"/>
    <property type="molecule type" value="Genomic_DNA"/>
</dbReference>
<dbReference type="Pfam" id="PF22617">
    <property type="entry name" value="HCS_D2"/>
    <property type="match status" value="1"/>
</dbReference>
<dbReference type="InterPro" id="IPR054691">
    <property type="entry name" value="LeuA/HCS_post-cat"/>
</dbReference>
<gene>
    <name evidence="7" type="ORF">ENU08_04050</name>
    <name evidence="6" type="ORF">ENU41_02180</name>
</gene>
<dbReference type="PROSITE" id="PS00815">
    <property type="entry name" value="AIPM_HOMOCIT_SYNTH_1"/>
    <property type="match status" value="1"/>
</dbReference>
<dbReference type="GO" id="GO:0043714">
    <property type="term" value="F:(R)-citramalate synthase activity"/>
    <property type="evidence" value="ECO:0007669"/>
    <property type="project" value="UniProtKB-UniRule"/>
</dbReference>
<accession>A0A7C4JJE7</accession>
<evidence type="ECO:0000256" key="4">
    <source>
        <dbReference type="RuleBase" id="RU003523"/>
    </source>
</evidence>
<dbReference type="InterPro" id="IPR013785">
    <property type="entry name" value="Aldolase_TIM"/>
</dbReference>
<dbReference type="CDD" id="cd07941">
    <property type="entry name" value="DRE_TIM_LeuA3"/>
    <property type="match status" value="1"/>
</dbReference>
<dbReference type="PANTHER" id="PTHR43538">
    <property type="entry name" value="ALPHA-IPM SYNTHASE/HOMOCITRATE SYNTHASE"/>
    <property type="match status" value="1"/>
</dbReference>
<dbReference type="Gene3D" id="3.20.20.70">
    <property type="entry name" value="Aldolase class I"/>
    <property type="match status" value="1"/>
</dbReference>
<dbReference type="Gene3D" id="1.10.238.260">
    <property type="match status" value="1"/>
</dbReference>
<evidence type="ECO:0000259" key="5">
    <source>
        <dbReference type="PROSITE" id="PS50991"/>
    </source>
</evidence>
<evidence type="ECO:0000256" key="1">
    <source>
        <dbReference type="ARBA" id="ARBA00004743"/>
    </source>
</evidence>
<dbReference type="PROSITE" id="PS00816">
    <property type="entry name" value="AIPM_HOMOCIT_SYNTH_2"/>
    <property type="match status" value="1"/>
</dbReference>
<comment type="pathway">
    <text evidence="1">Amino-acid biosynthesis; L-isoleucine biosynthesis; 2-oxobutanoate from pyruvate: step 1/3.</text>
</comment>
<dbReference type="GO" id="GO:0046912">
    <property type="term" value="F:acyltransferase activity, acyl groups converted into alkyl on transfer"/>
    <property type="evidence" value="ECO:0007669"/>
    <property type="project" value="InterPro"/>
</dbReference>
<evidence type="ECO:0000256" key="2">
    <source>
        <dbReference type="ARBA" id="ARBA00022679"/>
    </source>
</evidence>
<evidence type="ECO:0000256" key="3">
    <source>
        <dbReference type="NCBIfam" id="TIGR00977"/>
    </source>
</evidence>
<dbReference type="EC" id="2.3.3.21" evidence="3"/>
<protein>
    <recommendedName>
        <fullName evidence="3">Citramalate synthase</fullName>
        <ecNumber evidence="3">2.3.3.21</ecNumber>
    </recommendedName>
</protein>
<dbReference type="AlphaFoldDB" id="A0A7C4JJE7"/>
<evidence type="ECO:0000313" key="7">
    <source>
        <dbReference type="EMBL" id="HGQ64398.1"/>
    </source>
</evidence>
<dbReference type="PANTHER" id="PTHR43538:SF1">
    <property type="entry name" value="(R)-CITRAMALATE SYNTHASE"/>
    <property type="match status" value="1"/>
</dbReference>
<evidence type="ECO:0000313" key="6">
    <source>
        <dbReference type="EMBL" id="HGQ35472.1"/>
    </source>
</evidence>
<dbReference type="EMBL" id="DTBD01000028">
    <property type="protein sequence ID" value="HGQ64398.1"/>
    <property type="molecule type" value="Genomic_DNA"/>
</dbReference>
<proteinExistence type="inferred from homology"/>
<dbReference type="UniPathway" id="UPA00047">
    <property type="reaction ID" value="UER00066"/>
</dbReference>
<dbReference type="GO" id="GO:0009097">
    <property type="term" value="P:isoleucine biosynthetic process"/>
    <property type="evidence" value="ECO:0007669"/>
    <property type="project" value="UniProtKB-UniRule"/>
</dbReference>
<organism evidence="7">
    <name type="scientific">Ignisphaera aggregans</name>
    <dbReference type="NCBI Taxonomy" id="334771"/>
    <lineage>
        <taxon>Archaea</taxon>
        <taxon>Thermoproteota</taxon>
        <taxon>Thermoprotei</taxon>
        <taxon>Desulfurococcales</taxon>
        <taxon>Desulfurococcaceae</taxon>
        <taxon>Ignisphaera</taxon>
    </lineage>
</organism>
<dbReference type="InterPro" id="IPR005675">
    <property type="entry name" value="Citramal_synthase"/>
</dbReference>
<comment type="caution">
    <text evidence="7">The sequence shown here is derived from an EMBL/GenBank/DDBJ whole genome shotgun (WGS) entry which is preliminary data.</text>
</comment>
<dbReference type="PROSITE" id="PS50991">
    <property type="entry name" value="PYR_CT"/>
    <property type="match status" value="1"/>
</dbReference>